<dbReference type="AlphaFoldDB" id="Q2IE34"/>
<dbReference type="STRING" id="290397.Adeh_3070"/>
<dbReference type="OrthoDB" id="5394860at2"/>
<evidence type="ECO:0000256" key="1">
    <source>
        <dbReference type="SAM" id="MobiDB-lite"/>
    </source>
</evidence>
<evidence type="ECO:0000313" key="3">
    <source>
        <dbReference type="EMBL" id="ABC82839.1"/>
    </source>
</evidence>
<feature type="signal peptide" evidence="2">
    <location>
        <begin position="1"/>
        <end position="22"/>
    </location>
</feature>
<dbReference type="EMBL" id="CP000251">
    <property type="protein sequence ID" value="ABC82839.1"/>
    <property type="molecule type" value="Genomic_DNA"/>
</dbReference>
<evidence type="ECO:0000313" key="4">
    <source>
        <dbReference type="Proteomes" id="UP000001935"/>
    </source>
</evidence>
<keyword evidence="3" id="KW-0449">Lipoprotein</keyword>
<protein>
    <submittedName>
        <fullName evidence="3">Lipoprotein, putative</fullName>
    </submittedName>
</protein>
<dbReference type="RefSeq" id="WP_011422121.1">
    <property type="nucleotide sequence ID" value="NC_007760.1"/>
</dbReference>
<evidence type="ECO:0000256" key="2">
    <source>
        <dbReference type="SAM" id="SignalP"/>
    </source>
</evidence>
<dbReference type="Proteomes" id="UP000001935">
    <property type="component" value="Chromosome"/>
</dbReference>
<proteinExistence type="predicted"/>
<dbReference type="eggNOG" id="ENOG5033N3U">
    <property type="taxonomic scope" value="Bacteria"/>
</dbReference>
<dbReference type="PROSITE" id="PS51257">
    <property type="entry name" value="PROKAR_LIPOPROTEIN"/>
    <property type="match status" value="1"/>
</dbReference>
<dbReference type="Gene3D" id="3.40.50.10610">
    <property type="entry name" value="ABC-type transport auxiliary lipoprotein component"/>
    <property type="match status" value="2"/>
</dbReference>
<reference evidence="3" key="1">
    <citation type="submission" date="2006-01" db="EMBL/GenBank/DDBJ databases">
        <title>Complete sequence of Anaeromyxobacter dehalogenans 2CP-C.</title>
        <authorList>
            <consortium name="US DOE Joint Genome Institute"/>
            <person name="Copeland A."/>
            <person name="Lucas S."/>
            <person name="Lapidus A."/>
            <person name="Barry K."/>
            <person name="Detter J.C."/>
            <person name="Glavina T."/>
            <person name="Hammon N."/>
            <person name="Israni S."/>
            <person name="Pitluck S."/>
            <person name="Brettin T."/>
            <person name="Bruce D."/>
            <person name="Han C."/>
            <person name="Tapia R."/>
            <person name="Gilna P."/>
            <person name="Kiss H."/>
            <person name="Schmutz J."/>
            <person name="Larimer F."/>
            <person name="Land M."/>
            <person name="Kyrpides N."/>
            <person name="Anderson I."/>
            <person name="Sanford R.A."/>
            <person name="Ritalahti K.M."/>
            <person name="Thomas H.S."/>
            <person name="Kirby J.R."/>
            <person name="Zhulin I.B."/>
            <person name="Loeffler F.E."/>
            <person name="Richardson P."/>
        </authorList>
    </citation>
    <scope>NUCLEOTIDE SEQUENCE</scope>
    <source>
        <strain evidence="3">2CP-C</strain>
    </source>
</reference>
<name>Q2IE34_ANADE</name>
<feature type="region of interest" description="Disordered" evidence="1">
    <location>
        <begin position="369"/>
        <end position="395"/>
    </location>
</feature>
<sequence length="395" mass="41821">MTSYRSCSTRTALLLALAVSGAGCGGARVPVATGPAPARVAVFPTVNVGGGAAPAEDLDRAIEDTVARAGLEVVPRKAVEEFLARHRVRNTSGVDAETAVAAREELGADAIVIAAVGAYQPQSPPRLAVTLRLVSTGEPPRILWIDGAVRSGDERPGLLGLGLIRDQARVQRIVLDRLGRSLRAFLHGGARASRCEPERRYRPRLVFRSPRLREGPFKVAVLPFINETRRRSAGDAATLELVRQLSASPAVEVVEPGLVRSVLLANRLLMPGGVSVDVASTVLDKLDADLVIAGVVRRYEDGGPSGAARVELTVQVLDRAHEVVAWSSVSEGDGADGVWWFDFGLVRNSADVLCRVAASVVDGMDLRIAPGSGGADGTPTRSRTRSSARREYGAR</sequence>
<organism evidence="3 4">
    <name type="scientific">Anaeromyxobacter dehalogenans (strain 2CP-C)</name>
    <dbReference type="NCBI Taxonomy" id="290397"/>
    <lineage>
        <taxon>Bacteria</taxon>
        <taxon>Pseudomonadati</taxon>
        <taxon>Myxococcota</taxon>
        <taxon>Myxococcia</taxon>
        <taxon>Myxococcales</taxon>
        <taxon>Cystobacterineae</taxon>
        <taxon>Anaeromyxobacteraceae</taxon>
        <taxon>Anaeromyxobacter</taxon>
    </lineage>
</organism>
<dbReference type="HOGENOM" id="CLU_737241_0_0_7"/>
<keyword evidence="2" id="KW-0732">Signal</keyword>
<dbReference type="KEGG" id="ade:Adeh_3070"/>
<feature type="chain" id="PRO_5004209615" evidence="2">
    <location>
        <begin position="23"/>
        <end position="395"/>
    </location>
</feature>
<gene>
    <name evidence="3" type="ordered locus">Adeh_3070</name>
</gene>
<accession>Q2IE34</accession>